<dbReference type="InterPro" id="IPR017926">
    <property type="entry name" value="GATASE"/>
</dbReference>
<comment type="caution">
    <text evidence="2">The sequence shown here is derived from an EMBL/GenBank/DDBJ whole genome shotgun (WGS) entry which is preliminary data.</text>
</comment>
<proteinExistence type="predicted"/>
<dbReference type="CDD" id="cd01741">
    <property type="entry name" value="GATase1_1"/>
    <property type="match status" value="1"/>
</dbReference>
<dbReference type="SUPFAM" id="SSF52317">
    <property type="entry name" value="Class I glutamine amidotransferase-like"/>
    <property type="match status" value="1"/>
</dbReference>
<dbReference type="EMBL" id="LYVF01000165">
    <property type="protein sequence ID" value="OAT81295.1"/>
    <property type="molecule type" value="Genomic_DNA"/>
</dbReference>
<dbReference type="InterPro" id="IPR044992">
    <property type="entry name" value="ChyE-like"/>
</dbReference>
<protein>
    <submittedName>
        <fullName evidence="2">GMP synthase</fullName>
    </submittedName>
</protein>
<dbReference type="Proteomes" id="UP000078532">
    <property type="component" value="Unassembled WGS sequence"/>
</dbReference>
<dbReference type="Pfam" id="PF00117">
    <property type="entry name" value="GATase"/>
    <property type="match status" value="1"/>
</dbReference>
<feature type="domain" description="Glutamine amidotransferase" evidence="1">
    <location>
        <begin position="22"/>
        <end position="183"/>
    </location>
</feature>
<dbReference type="OrthoDB" id="9813383at2"/>
<sequence length="236" mass="25665">MRALVVQNVGLEGPGSLQPAMLDAGWELTVRVMDSPGTALPANMAGYRALIVLGGPMNVYEEDAYPYLRQVDELIRDAAGRRIPVLGVCLGAQLIARALGAPVTRNPVKEIGWYPLQLTAEGAASPLFAGLPAEFYVFQWHGDTFTLPAGAKLLATGRQCVNQAFSWDGRVFALQFHLEVTPQIIESWTEAYAGELAAFGGREAPAKLLAETAARAAEYGRVAGRFMRNWLHLLRR</sequence>
<dbReference type="PANTHER" id="PTHR42695">
    <property type="entry name" value="GLUTAMINE AMIDOTRANSFERASE YLR126C-RELATED"/>
    <property type="match status" value="1"/>
</dbReference>
<dbReference type="Gene3D" id="3.40.50.880">
    <property type="match status" value="1"/>
</dbReference>
<accession>A0A1B7LE15</accession>
<dbReference type="RefSeq" id="WP_066668842.1">
    <property type="nucleotide sequence ID" value="NZ_LYVF01000165.1"/>
</dbReference>
<organism evidence="2 3">
    <name type="scientific">Desulfotomaculum copahuensis</name>
    <dbReference type="NCBI Taxonomy" id="1838280"/>
    <lineage>
        <taxon>Bacteria</taxon>
        <taxon>Bacillati</taxon>
        <taxon>Bacillota</taxon>
        <taxon>Clostridia</taxon>
        <taxon>Eubacteriales</taxon>
        <taxon>Desulfotomaculaceae</taxon>
        <taxon>Desulfotomaculum</taxon>
    </lineage>
</organism>
<evidence type="ECO:0000313" key="3">
    <source>
        <dbReference type="Proteomes" id="UP000078532"/>
    </source>
</evidence>
<dbReference type="STRING" id="1838280.A6M21_00420"/>
<reference evidence="2 3" key="1">
    <citation type="submission" date="2016-04" db="EMBL/GenBank/DDBJ databases">
        <authorList>
            <person name="Evans L.H."/>
            <person name="Alamgir A."/>
            <person name="Owens N."/>
            <person name="Weber N.D."/>
            <person name="Virtaneva K."/>
            <person name="Barbian K."/>
            <person name="Babar A."/>
            <person name="Rosenke K."/>
        </authorList>
    </citation>
    <scope>NUCLEOTIDE SEQUENCE [LARGE SCALE GENOMIC DNA]</scope>
    <source>
        <strain evidence="2 3">LMa1</strain>
    </source>
</reference>
<keyword evidence="3" id="KW-1185">Reference proteome</keyword>
<name>A0A1B7LE15_9FIRM</name>
<dbReference type="PROSITE" id="PS51273">
    <property type="entry name" value="GATASE_TYPE_1"/>
    <property type="match status" value="1"/>
</dbReference>
<dbReference type="GO" id="GO:0005829">
    <property type="term" value="C:cytosol"/>
    <property type="evidence" value="ECO:0007669"/>
    <property type="project" value="TreeGrafter"/>
</dbReference>
<dbReference type="FunFam" id="3.40.50.880:FF:000033">
    <property type="entry name" value="Glutamine amidotransferase class-I"/>
    <property type="match status" value="1"/>
</dbReference>
<gene>
    <name evidence="2" type="ORF">A6M21_00420</name>
</gene>
<dbReference type="PANTHER" id="PTHR42695:SF5">
    <property type="entry name" value="GLUTAMINE AMIDOTRANSFERASE YLR126C-RELATED"/>
    <property type="match status" value="1"/>
</dbReference>
<evidence type="ECO:0000259" key="1">
    <source>
        <dbReference type="Pfam" id="PF00117"/>
    </source>
</evidence>
<evidence type="ECO:0000313" key="2">
    <source>
        <dbReference type="EMBL" id="OAT81295.1"/>
    </source>
</evidence>
<dbReference type="InterPro" id="IPR029062">
    <property type="entry name" value="Class_I_gatase-like"/>
</dbReference>
<dbReference type="AlphaFoldDB" id="A0A1B7LE15"/>